<name>A0AAX2F7R9_9BACT</name>
<sequence>MLKRTANENAHIKFENVTSLIVANDGFSRKIFIITIIVILKQYTQYLRIMNNW</sequence>
<keyword evidence="2" id="KW-1185">Reference proteome</keyword>
<proteinExistence type="predicted"/>
<organism evidence="1 2">
    <name type="scientific">Prevotella scopos JCM 17725</name>
    <dbReference type="NCBI Taxonomy" id="1236518"/>
    <lineage>
        <taxon>Bacteria</taxon>
        <taxon>Pseudomonadati</taxon>
        <taxon>Bacteroidota</taxon>
        <taxon>Bacteroidia</taxon>
        <taxon>Bacteroidales</taxon>
        <taxon>Prevotellaceae</taxon>
        <taxon>Prevotella</taxon>
    </lineage>
</organism>
<protein>
    <submittedName>
        <fullName evidence="1">Uncharacterized protein</fullName>
    </submittedName>
</protein>
<gene>
    <name evidence="1" type="ORF">SAMN05444364_1632</name>
</gene>
<reference evidence="1 2" key="1">
    <citation type="submission" date="2016-11" db="EMBL/GenBank/DDBJ databases">
        <authorList>
            <person name="Varghese N."/>
            <person name="Submissions S."/>
        </authorList>
    </citation>
    <scope>NUCLEOTIDE SEQUENCE [LARGE SCALE GENOMIC DNA]</scope>
    <source>
        <strain evidence="1 2">DSM 22613</strain>
    </source>
</reference>
<dbReference type="AlphaFoldDB" id="A0AAX2F7R9"/>
<comment type="caution">
    <text evidence="1">The sequence shown here is derived from an EMBL/GenBank/DDBJ whole genome shotgun (WGS) entry which is preliminary data.</text>
</comment>
<dbReference type="EMBL" id="FQWA01000063">
    <property type="protein sequence ID" value="SHG21801.1"/>
    <property type="molecule type" value="Genomic_DNA"/>
</dbReference>
<evidence type="ECO:0000313" key="1">
    <source>
        <dbReference type="EMBL" id="SHG21801.1"/>
    </source>
</evidence>
<evidence type="ECO:0000313" key="2">
    <source>
        <dbReference type="Proteomes" id="UP000184105"/>
    </source>
</evidence>
<dbReference type="Proteomes" id="UP000184105">
    <property type="component" value="Unassembled WGS sequence"/>
</dbReference>
<accession>A0AAX2F7R9</accession>